<organism evidence="2">
    <name type="scientific">Oryza glumipatula</name>
    <dbReference type="NCBI Taxonomy" id="40148"/>
    <lineage>
        <taxon>Eukaryota</taxon>
        <taxon>Viridiplantae</taxon>
        <taxon>Streptophyta</taxon>
        <taxon>Embryophyta</taxon>
        <taxon>Tracheophyta</taxon>
        <taxon>Spermatophyta</taxon>
        <taxon>Magnoliopsida</taxon>
        <taxon>Liliopsida</taxon>
        <taxon>Poales</taxon>
        <taxon>Poaceae</taxon>
        <taxon>BOP clade</taxon>
        <taxon>Oryzoideae</taxon>
        <taxon>Oryzeae</taxon>
        <taxon>Oryzinae</taxon>
        <taxon>Oryza</taxon>
    </lineage>
</organism>
<dbReference type="Gramene" id="OGLUM02G29230.1">
    <property type="protein sequence ID" value="OGLUM02G29230.1"/>
    <property type="gene ID" value="OGLUM02G29230"/>
</dbReference>
<evidence type="ECO:0000256" key="1">
    <source>
        <dbReference type="SAM" id="MobiDB-lite"/>
    </source>
</evidence>
<sequence length="277" mass="28952">MVAAAVADGDTGHHVLWLLAHMLRVVNCQDQLVVVSPVLPWNAGLRLRRDHPDGDERDVAAAERAVGVGLEPGVDARDVEGVGALGQQPEALAVAELAEADGAVRAVHEAVAAPVLAHCDLVDQRLVHPVRQRDAPRLLAPGIVSAVGAATAAAVSAGAKESVPEGAEGAAVLGYDGVVADEEEGAREHPDDGDDERREGWAGGVVGAGAGDVEGRRRWREDEVAPLRAVHAAEALGAIPGWLIGHPCRLRTEIWCCRGRRGHCRHGYTSTAATLEV</sequence>
<feature type="region of interest" description="Disordered" evidence="1">
    <location>
        <begin position="183"/>
        <end position="206"/>
    </location>
</feature>
<name>A0A0D9YWQ7_9ORYZ</name>
<evidence type="ECO:0000313" key="2">
    <source>
        <dbReference type="EnsemblPlants" id="OGLUM02G29230.1"/>
    </source>
</evidence>
<reference evidence="2" key="2">
    <citation type="submission" date="2018-05" db="EMBL/GenBank/DDBJ databases">
        <title>OgluRS3 (Oryza glumaepatula Reference Sequence Version 3).</title>
        <authorList>
            <person name="Zhang J."/>
            <person name="Kudrna D."/>
            <person name="Lee S."/>
            <person name="Talag J."/>
            <person name="Welchert J."/>
            <person name="Wing R.A."/>
        </authorList>
    </citation>
    <scope>NUCLEOTIDE SEQUENCE [LARGE SCALE GENOMIC DNA]</scope>
</reference>
<evidence type="ECO:0000313" key="3">
    <source>
        <dbReference type="Proteomes" id="UP000026961"/>
    </source>
</evidence>
<dbReference type="EnsemblPlants" id="OGLUM02G29230.1">
    <property type="protein sequence ID" value="OGLUM02G29230.1"/>
    <property type="gene ID" value="OGLUM02G29230"/>
</dbReference>
<proteinExistence type="predicted"/>
<protein>
    <submittedName>
        <fullName evidence="2">Uncharacterized protein</fullName>
    </submittedName>
</protein>
<dbReference type="AlphaFoldDB" id="A0A0D9YWQ7"/>
<feature type="compositionally biased region" description="Basic and acidic residues" evidence="1">
    <location>
        <begin position="186"/>
        <end position="200"/>
    </location>
</feature>
<reference evidence="2" key="1">
    <citation type="submission" date="2015-04" db="UniProtKB">
        <authorList>
            <consortium name="EnsemblPlants"/>
        </authorList>
    </citation>
    <scope>IDENTIFICATION</scope>
</reference>
<dbReference type="Proteomes" id="UP000026961">
    <property type="component" value="Chromosome 2"/>
</dbReference>
<keyword evidence="3" id="KW-1185">Reference proteome</keyword>
<dbReference type="HOGENOM" id="CLU_1006030_0_0_1"/>
<accession>A0A0D9YWQ7</accession>
<dbReference type="eggNOG" id="ENOG502T0WW">
    <property type="taxonomic scope" value="Eukaryota"/>
</dbReference>